<accession>A0A8X6MQW1</accession>
<keyword evidence="3" id="KW-1185">Reference proteome</keyword>
<protein>
    <submittedName>
        <fullName evidence="2">Uncharacterized protein</fullName>
    </submittedName>
</protein>
<sequence length="162" mass="18281">MGMTKSLLERLAEQMKSGQEEMKARQEDLKAGQEEIKARQEEMKAGQKEMKAGQEEFKKNIFEGLKKQTSKGHEESKGAFMPSLTTIKLLTFDRKTSWQVHKTQFKMVAEANGWNSRVKVFHLAASLRGDAADILETLPEKQRNDFQALSGGLELLFGGKCT</sequence>
<dbReference type="OrthoDB" id="8066225at2759"/>
<dbReference type="PANTHER" id="PTHR45823">
    <property type="entry name" value="T-SNARE COILED-COIL HOMOLOGY DOMAIN-CONTAINING PROTEIN"/>
    <property type="match status" value="1"/>
</dbReference>
<evidence type="ECO:0000313" key="3">
    <source>
        <dbReference type="Proteomes" id="UP000887013"/>
    </source>
</evidence>
<dbReference type="AlphaFoldDB" id="A0A8X6MQW1"/>
<dbReference type="EMBL" id="BMAW01049877">
    <property type="protein sequence ID" value="GFS72892.1"/>
    <property type="molecule type" value="Genomic_DNA"/>
</dbReference>
<dbReference type="Proteomes" id="UP000887013">
    <property type="component" value="Unassembled WGS sequence"/>
</dbReference>
<evidence type="ECO:0000256" key="1">
    <source>
        <dbReference type="SAM" id="MobiDB-lite"/>
    </source>
</evidence>
<name>A0A8X6MQW1_NEPPI</name>
<gene>
    <name evidence="2" type="primary">X975_16651</name>
    <name evidence="2" type="ORF">NPIL_505231</name>
</gene>
<feature type="region of interest" description="Disordered" evidence="1">
    <location>
        <begin position="13"/>
        <end position="33"/>
    </location>
</feature>
<proteinExistence type="predicted"/>
<reference evidence="2" key="1">
    <citation type="submission" date="2020-08" db="EMBL/GenBank/DDBJ databases">
        <title>Multicomponent nature underlies the extraordinary mechanical properties of spider dragline silk.</title>
        <authorList>
            <person name="Kono N."/>
            <person name="Nakamura H."/>
            <person name="Mori M."/>
            <person name="Yoshida Y."/>
            <person name="Ohtoshi R."/>
            <person name="Malay A.D."/>
            <person name="Moran D.A.P."/>
            <person name="Tomita M."/>
            <person name="Numata K."/>
            <person name="Arakawa K."/>
        </authorList>
    </citation>
    <scope>NUCLEOTIDE SEQUENCE</scope>
</reference>
<dbReference type="PANTHER" id="PTHR45823:SF1">
    <property type="entry name" value="T-SNARE COILED-COIL HOMOLOGY DOMAIN-CONTAINING PROTEIN"/>
    <property type="match status" value="1"/>
</dbReference>
<organism evidence="2 3">
    <name type="scientific">Nephila pilipes</name>
    <name type="common">Giant wood spider</name>
    <name type="synonym">Nephila maculata</name>
    <dbReference type="NCBI Taxonomy" id="299642"/>
    <lineage>
        <taxon>Eukaryota</taxon>
        <taxon>Metazoa</taxon>
        <taxon>Ecdysozoa</taxon>
        <taxon>Arthropoda</taxon>
        <taxon>Chelicerata</taxon>
        <taxon>Arachnida</taxon>
        <taxon>Araneae</taxon>
        <taxon>Araneomorphae</taxon>
        <taxon>Entelegynae</taxon>
        <taxon>Araneoidea</taxon>
        <taxon>Nephilidae</taxon>
        <taxon>Nephila</taxon>
    </lineage>
</organism>
<comment type="caution">
    <text evidence="2">The sequence shown here is derived from an EMBL/GenBank/DDBJ whole genome shotgun (WGS) entry which is preliminary data.</text>
</comment>
<evidence type="ECO:0000313" key="2">
    <source>
        <dbReference type="EMBL" id="GFS72892.1"/>
    </source>
</evidence>